<dbReference type="PANTHER" id="PTHR10984">
    <property type="entry name" value="ENDOPLASMIC RETICULUM-GOLGI INTERMEDIATE COMPARTMENT PROTEIN"/>
    <property type="match status" value="1"/>
</dbReference>
<accession>A0ABR0LHN4</accession>
<evidence type="ECO:0000256" key="3">
    <source>
        <dbReference type="ARBA" id="ARBA00022692"/>
    </source>
</evidence>
<feature type="transmembrane region" description="Helical" evidence="6">
    <location>
        <begin position="80"/>
        <end position="102"/>
    </location>
</feature>
<dbReference type="EMBL" id="JAVRRR010000008">
    <property type="protein sequence ID" value="KAK5148353.1"/>
    <property type="molecule type" value="Genomic_DNA"/>
</dbReference>
<evidence type="ECO:0000256" key="7">
    <source>
        <dbReference type="SAM" id="MobiDB-lite"/>
    </source>
</evidence>
<dbReference type="InterPro" id="IPR019431">
    <property type="entry name" value="DUF2417"/>
</dbReference>
<evidence type="ECO:0000256" key="6">
    <source>
        <dbReference type="RuleBase" id="RU369013"/>
    </source>
</evidence>
<feature type="compositionally biased region" description="Acidic residues" evidence="7">
    <location>
        <begin position="13"/>
        <end position="27"/>
    </location>
</feature>
<dbReference type="Pfam" id="PF10329">
    <property type="entry name" value="DUF2417"/>
    <property type="match status" value="1"/>
</dbReference>
<dbReference type="Proteomes" id="UP001308179">
    <property type="component" value="Unassembled WGS sequence"/>
</dbReference>
<feature type="domain" description="Endoplasmic reticulum vesicle transporter N-terminal" evidence="9">
    <location>
        <begin position="399"/>
        <end position="487"/>
    </location>
</feature>
<dbReference type="PANTHER" id="PTHR10984:SF25">
    <property type="entry name" value="ENDOPLASMIC RETICULUM-GOLGI INTERMEDIATE COMPARTMENT PROTEIN 3"/>
    <property type="match status" value="1"/>
</dbReference>
<dbReference type="Pfam" id="PF13850">
    <property type="entry name" value="ERGIC_N"/>
    <property type="match status" value="1"/>
</dbReference>
<keyword evidence="5 6" id="KW-0472">Membrane</keyword>
<organism evidence="10 11">
    <name type="scientific">Rachicladosporium monterosium</name>
    <dbReference type="NCBI Taxonomy" id="1507873"/>
    <lineage>
        <taxon>Eukaryota</taxon>
        <taxon>Fungi</taxon>
        <taxon>Dikarya</taxon>
        <taxon>Ascomycota</taxon>
        <taxon>Pezizomycotina</taxon>
        <taxon>Dothideomycetes</taxon>
        <taxon>Dothideomycetidae</taxon>
        <taxon>Cladosporiales</taxon>
        <taxon>Cladosporiaceae</taxon>
        <taxon>Rachicladosporium</taxon>
    </lineage>
</organism>
<name>A0ABR0LHN4_9PEZI</name>
<keyword evidence="6" id="KW-0256">Endoplasmic reticulum</keyword>
<feature type="region of interest" description="Disordered" evidence="7">
    <location>
        <begin position="1"/>
        <end position="60"/>
    </location>
</feature>
<comment type="function">
    <text evidence="6">Plays a role in transport between endoplasmic reticulum and Golgi.</text>
</comment>
<sequence>MSLWGTAKKPDDNEQEGEGVTGLDDEVSSSRTQPSRMREPDERDRLLPANPRPLHRDAYLDPDDPAVTPYNLWSIRALRFLTVMFLTINFLWWVLLLVSIFISPPGLSTRGSGFFDFSYTTLTAGILLTSLLFFANPSMAMRICQAILAGILLIDIIVIASIGHIRNEEGPPGIASVVWATVMTIWCVFCDRVVAWGKKEEEERLTGRPETRRTLKEWLAVLVGTIIMGIYIVIPLLMTCTLILRARDATLEMDGERYGVDGDKYKVHFTCIGDSKKDVDGLIQPTILLESGEDPLEYDFEHWAYGAYQNGTIDRYCYWDRPGYAWSDNAPSPHSAGMNADNLAEVLALAGEEGPWITVSAGYGSIKALNINSPLRYSRRSPCFSARRSYEMPAKSRFTRLDAFTKTVEDARIRTTSGGIVTLTSLLLILYLVWGEWADYRRVVVHPELMVDKGRGEKMEIHMNISFPRVPCELLTLDVMDVSGEVQTGVMHGVNKVRLRAEKEGGGEIDRSALELGKAELEATKHLDPEYCGECFGAPAPSSAMKAGCCNTCAEVREAYASVSWSFGRGENVEQCEREHYSEHLDEQRREGCRIEGGIRVNKVVGNFHFAPGKSFSNGNMHVHDLENYFAGADGVEHTFTHEVHHLRFGPQLPEEVARRIGRKGMAWSNHHLNPLDDTEQKTDEKAYNYMYFVKVVSTAYLPLGWERTGSILDIPHELIELGGYGKGEAGSIETHQYSVTSHKRSLAGGDGGQEGHKERLHARGGIPGVFFSYDISPMKVVNREARSKSFSGFLVGVCAVIGGTLTVAAAIDRALYEGGQRVKKMHSS</sequence>
<protein>
    <recommendedName>
        <fullName evidence="6">Endoplasmic reticulum-Golgi intermediate compartment protein</fullName>
    </recommendedName>
</protein>
<feature type="compositionally biased region" description="Basic and acidic residues" evidence="7">
    <location>
        <begin position="36"/>
        <end position="46"/>
    </location>
</feature>
<evidence type="ECO:0000256" key="4">
    <source>
        <dbReference type="ARBA" id="ARBA00022989"/>
    </source>
</evidence>
<dbReference type="InterPro" id="IPR039542">
    <property type="entry name" value="Erv_N"/>
</dbReference>
<feature type="transmembrane region" description="Helical" evidence="6">
    <location>
        <begin position="791"/>
        <end position="812"/>
    </location>
</feature>
<feature type="transmembrane region" description="Helical" evidence="6">
    <location>
        <begin position="146"/>
        <end position="165"/>
    </location>
</feature>
<feature type="transmembrane region" description="Helical" evidence="6">
    <location>
        <begin position="218"/>
        <end position="238"/>
    </location>
</feature>
<evidence type="ECO:0000256" key="5">
    <source>
        <dbReference type="ARBA" id="ARBA00023136"/>
    </source>
</evidence>
<comment type="similarity">
    <text evidence="2 6">Belongs to the ERGIC family.</text>
</comment>
<evidence type="ECO:0000256" key="2">
    <source>
        <dbReference type="ARBA" id="ARBA00005648"/>
    </source>
</evidence>
<proteinExistence type="inferred from homology"/>
<keyword evidence="3 6" id="KW-0812">Transmembrane</keyword>
<keyword evidence="4 6" id="KW-1133">Transmembrane helix</keyword>
<feature type="domain" description="Endoplasmic reticulum vesicle transporter C-terminal" evidence="8">
    <location>
        <begin position="535"/>
        <end position="813"/>
    </location>
</feature>
<evidence type="ECO:0000313" key="11">
    <source>
        <dbReference type="Proteomes" id="UP001308179"/>
    </source>
</evidence>
<reference evidence="10 11" key="1">
    <citation type="submission" date="2023-08" db="EMBL/GenBank/DDBJ databases">
        <title>Black Yeasts Isolated from many extreme environments.</title>
        <authorList>
            <person name="Coleine C."/>
            <person name="Stajich J.E."/>
            <person name="Selbmann L."/>
        </authorList>
    </citation>
    <scope>NUCLEOTIDE SEQUENCE [LARGE SCALE GENOMIC DNA]</scope>
    <source>
        <strain evidence="10 11">CCFEE 5386</strain>
    </source>
</reference>
<keyword evidence="6" id="KW-0931">ER-Golgi transport</keyword>
<keyword evidence="11" id="KW-1185">Reference proteome</keyword>
<dbReference type="InterPro" id="IPR045888">
    <property type="entry name" value="Erv"/>
</dbReference>
<feature type="transmembrane region" description="Helical" evidence="6">
    <location>
        <begin position="114"/>
        <end position="134"/>
    </location>
</feature>
<dbReference type="InterPro" id="IPR012936">
    <property type="entry name" value="Erv_C"/>
</dbReference>
<comment type="caution">
    <text evidence="6">Lacks conserved residue(s) required for the propagation of feature annotation.</text>
</comment>
<evidence type="ECO:0000256" key="1">
    <source>
        <dbReference type="ARBA" id="ARBA00004141"/>
    </source>
</evidence>
<evidence type="ECO:0000313" key="10">
    <source>
        <dbReference type="EMBL" id="KAK5148353.1"/>
    </source>
</evidence>
<comment type="caution">
    <text evidence="10">The sequence shown here is derived from an EMBL/GenBank/DDBJ whole genome shotgun (WGS) entry which is preliminary data.</text>
</comment>
<gene>
    <name evidence="10" type="primary">ERV46</name>
    <name evidence="10" type="ORF">LTR32_000319</name>
</gene>
<feature type="transmembrane region" description="Helical" evidence="6">
    <location>
        <begin position="177"/>
        <end position="197"/>
    </location>
</feature>
<comment type="subcellular location">
    <subcellularLocation>
        <location evidence="6">Endoplasmic reticulum membrane</location>
        <topology evidence="6">Multi-pass membrane protein</topology>
    </subcellularLocation>
    <subcellularLocation>
        <location evidence="6">Endoplasmic reticulum-Golgi intermediate compartment membrane</location>
        <topology evidence="6">Multi-pass membrane protein</topology>
    </subcellularLocation>
    <subcellularLocation>
        <location evidence="6">Golgi apparatus membrane</location>
        <topology evidence="6">Multi-pass membrane protein</topology>
    </subcellularLocation>
    <subcellularLocation>
        <location evidence="1">Membrane</location>
        <topology evidence="1">Multi-pass membrane protein</topology>
    </subcellularLocation>
</comment>
<evidence type="ECO:0000259" key="8">
    <source>
        <dbReference type="Pfam" id="PF07970"/>
    </source>
</evidence>
<dbReference type="Pfam" id="PF07970">
    <property type="entry name" value="COPIIcoated_ERV"/>
    <property type="match status" value="1"/>
</dbReference>
<keyword evidence="6" id="KW-0813">Transport</keyword>
<evidence type="ECO:0000259" key="9">
    <source>
        <dbReference type="Pfam" id="PF13850"/>
    </source>
</evidence>
<keyword evidence="6" id="KW-0333">Golgi apparatus</keyword>